<keyword evidence="6" id="KW-0560">Oxidoreductase</keyword>
<dbReference type="Gene3D" id="1.10.630.10">
    <property type="entry name" value="Cytochrome P450"/>
    <property type="match status" value="1"/>
</dbReference>
<dbReference type="GO" id="GO:0004497">
    <property type="term" value="F:monooxygenase activity"/>
    <property type="evidence" value="ECO:0007669"/>
    <property type="project" value="UniProtKB-KW"/>
</dbReference>
<dbReference type="InParanoid" id="A0A067M0T6"/>
<dbReference type="AlphaFoldDB" id="A0A067M0T6"/>
<gene>
    <name evidence="10" type="ORF">BOTBODRAFT_139179</name>
</gene>
<keyword evidence="5 9" id="KW-0479">Metal-binding</keyword>
<evidence type="ECO:0008006" key="12">
    <source>
        <dbReference type="Google" id="ProtNLM"/>
    </source>
</evidence>
<evidence type="ECO:0000256" key="1">
    <source>
        <dbReference type="ARBA" id="ARBA00001971"/>
    </source>
</evidence>
<feature type="binding site" description="axial binding residue" evidence="9">
    <location>
        <position position="441"/>
    </location>
    <ligand>
        <name>heme</name>
        <dbReference type="ChEBI" id="CHEBI:30413"/>
    </ligand>
    <ligandPart>
        <name>Fe</name>
        <dbReference type="ChEBI" id="CHEBI:18248"/>
    </ligandPart>
</feature>
<dbReference type="OrthoDB" id="2789670at2759"/>
<evidence type="ECO:0000256" key="5">
    <source>
        <dbReference type="ARBA" id="ARBA00022723"/>
    </source>
</evidence>
<evidence type="ECO:0000256" key="8">
    <source>
        <dbReference type="ARBA" id="ARBA00023033"/>
    </source>
</evidence>
<evidence type="ECO:0000313" key="11">
    <source>
        <dbReference type="Proteomes" id="UP000027195"/>
    </source>
</evidence>
<organism evidence="10 11">
    <name type="scientific">Botryobasidium botryosum (strain FD-172 SS1)</name>
    <dbReference type="NCBI Taxonomy" id="930990"/>
    <lineage>
        <taxon>Eukaryota</taxon>
        <taxon>Fungi</taxon>
        <taxon>Dikarya</taxon>
        <taxon>Basidiomycota</taxon>
        <taxon>Agaricomycotina</taxon>
        <taxon>Agaricomycetes</taxon>
        <taxon>Cantharellales</taxon>
        <taxon>Botryobasidiaceae</taxon>
        <taxon>Botryobasidium</taxon>
    </lineage>
</organism>
<comment type="cofactor">
    <cofactor evidence="1 9">
        <name>heme</name>
        <dbReference type="ChEBI" id="CHEBI:30413"/>
    </cofactor>
</comment>
<dbReference type="STRING" id="930990.A0A067M0T6"/>
<dbReference type="GO" id="GO:0020037">
    <property type="term" value="F:heme binding"/>
    <property type="evidence" value="ECO:0007669"/>
    <property type="project" value="InterPro"/>
</dbReference>
<evidence type="ECO:0000256" key="2">
    <source>
        <dbReference type="ARBA" id="ARBA00005179"/>
    </source>
</evidence>
<dbReference type="InterPro" id="IPR050364">
    <property type="entry name" value="Cytochrome_P450_fung"/>
</dbReference>
<comment type="similarity">
    <text evidence="3">Belongs to the cytochrome P450 family.</text>
</comment>
<protein>
    <recommendedName>
        <fullName evidence="12">Cytochrome P450</fullName>
    </recommendedName>
</protein>
<reference evidence="11" key="1">
    <citation type="journal article" date="2014" name="Proc. Natl. Acad. Sci. U.S.A.">
        <title>Extensive sampling of basidiomycete genomes demonstrates inadequacy of the white-rot/brown-rot paradigm for wood decay fungi.</title>
        <authorList>
            <person name="Riley R."/>
            <person name="Salamov A.A."/>
            <person name="Brown D.W."/>
            <person name="Nagy L.G."/>
            <person name="Floudas D."/>
            <person name="Held B.W."/>
            <person name="Levasseur A."/>
            <person name="Lombard V."/>
            <person name="Morin E."/>
            <person name="Otillar R."/>
            <person name="Lindquist E.A."/>
            <person name="Sun H."/>
            <person name="LaButti K.M."/>
            <person name="Schmutz J."/>
            <person name="Jabbour D."/>
            <person name="Luo H."/>
            <person name="Baker S.E."/>
            <person name="Pisabarro A.G."/>
            <person name="Walton J.D."/>
            <person name="Blanchette R.A."/>
            <person name="Henrissat B."/>
            <person name="Martin F."/>
            <person name="Cullen D."/>
            <person name="Hibbett D.S."/>
            <person name="Grigoriev I.V."/>
        </authorList>
    </citation>
    <scope>NUCLEOTIDE SEQUENCE [LARGE SCALE GENOMIC DNA]</scope>
    <source>
        <strain evidence="11">FD-172 SS1</strain>
    </source>
</reference>
<accession>A0A067M0T6</accession>
<evidence type="ECO:0000256" key="4">
    <source>
        <dbReference type="ARBA" id="ARBA00022617"/>
    </source>
</evidence>
<evidence type="ECO:0000256" key="3">
    <source>
        <dbReference type="ARBA" id="ARBA00010617"/>
    </source>
</evidence>
<evidence type="ECO:0000313" key="10">
    <source>
        <dbReference type="EMBL" id="KDQ08290.1"/>
    </source>
</evidence>
<dbReference type="GO" id="GO:0005506">
    <property type="term" value="F:iron ion binding"/>
    <property type="evidence" value="ECO:0007669"/>
    <property type="project" value="InterPro"/>
</dbReference>
<dbReference type="InterPro" id="IPR002401">
    <property type="entry name" value="Cyt_P450_E_grp-I"/>
</dbReference>
<dbReference type="CDD" id="cd11065">
    <property type="entry name" value="CYP64-like"/>
    <property type="match status" value="1"/>
</dbReference>
<dbReference type="InterPro" id="IPR001128">
    <property type="entry name" value="Cyt_P450"/>
</dbReference>
<dbReference type="HOGENOM" id="CLU_001570_2_3_1"/>
<dbReference type="EMBL" id="KL198093">
    <property type="protein sequence ID" value="KDQ08290.1"/>
    <property type="molecule type" value="Genomic_DNA"/>
</dbReference>
<keyword evidence="7 9" id="KW-0408">Iron</keyword>
<keyword evidence="8" id="KW-0503">Monooxygenase</keyword>
<keyword evidence="4 9" id="KW-0349">Heme</keyword>
<dbReference type="InterPro" id="IPR036396">
    <property type="entry name" value="Cyt_P450_sf"/>
</dbReference>
<keyword evidence="11" id="KW-1185">Reference proteome</keyword>
<sequence length="516" mass="57135">MSSLDLTLPVGVIGGIFIVYAARRWVSSRRALPLPPGPKPLPIIGNIHQFPDENEHLTFEEWGKAYGDIIYVNLLGQPVVILNSAKAAIDLFEKRSDIYSERPVLTMGGELAGWDRSLAYTTHGERFRQMRKYLSQAMNPRAVKGYRPLQTSEARASCARQLTTPRDFIRHIDRTVSALALSIIYGYCVSADGDPLVVRIEELSESFSRTVHAGAYLVNIFPSLKYVPAWLPGAGFKRQAARWKKSLLDTLDDAFAMVHSRMAAGTQTPSLASHLLSTMSDKGEEETIRWTVLSVHAGGTDPSIAALKTFYLAMTLYPAVQKKARAEIDGVTGGTRLPEFQDREDLPYVKAIIKEVLRWNSVANTVPHASKREDVYEGYRIPKGSIVFANFWTMHNNPAVFKDARTFQPERFLEADGKTPVVVPYAKEWGSFVFGFRRRICPGQALADDTLFINVATTLATLSISKALNEHGAPIEPDLNHIPGAISHPKPFACKIEPRSSEAAELPKQAAETATA</sequence>
<comment type="pathway">
    <text evidence="2">Secondary metabolite biosynthesis.</text>
</comment>
<dbReference type="Pfam" id="PF00067">
    <property type="entry name" value="p450"/>
    <property type="match status" value="1"/>
</dbReference>
<dbReference type="PANTHER" id="PTHR46300">
    <property type="entry name" value="P450, PUTATIVE (EUROFUNG)-RELATED-RELATED"/>
    <property type="match status" value="1"/>
</dbReference>
<dbReference type="PRINTS" id="PR00463">
    <property type="entry name" value="EP450I"/>
</dbReference>
<dbReference type="PRINTS" id="PR00385">
    <property type="entry name" value="P450"/>
</dbReference>
<evidence type="ECO:0000256" key="9">
    <source>
        <dbReference type="PIRSR" id="PIRSR602401-1"/>
    </source>
</evidence>
<dbReference type="PANTHER" id="PTHR46300:SF7">
    <property type="entry name" value="P450, PUTATIVE (EUROFUNG)-RELATED"/>
    <property type="match status" value="1"/>
</dbReference>
<proteinExistence type="inferred from homology"/>
<name>A0A067M0T6_BOTB1</name>
<evidence type="ECO:0000256" key="7">
    <source>
        <dbReference type="ARBA" id="ARBA00023004"/>
    </source>
</evidence>
<evidence type="ECO:0000256" key="6">
    <source>
        <dbReference type="ARBA" id="ARBA00023002"/>
    </source>
</evidence>
<dbReference type="SUPFAM" id="SSF48264">
    <property type="entry name" value="Cytochrome P450"/>
    <property type="match status" value="1"/>
</dbReference>
<dbReference type="Proteomes" id="UP000027195">
    <property type="component" value="Unassembled WGS sequence"/>
</dbReference>
<dbReference type="GO" id="GO:0016705">
    <property type="term" value="F:oxidoreductase activity, acting on paired donors, with incorporation or reduction of molecular oxygen"/>
    <property type="evidence" value="ECO:0007669"/>
    <property type="project" value="InterPro"/>
</dbReference>